<accession>A0ABM9D540</accession>
<keyword evidence="3" id="KW-1185">Reference proteome</keyword>
<keyword evidence="1" id="KW-0472">Membrane</keyword>
<name>A0ABM9D540_9BACT</name>
<sequence>MAHEDNGVSASTVLVSFLAGAALGAGLAMLYAPKDGRQLRNQIADLADDAVDKIKEYAKEAQEKIKETIDEGKDVVAEKKSILSSALEAGREAIKREKEKYSA</sequence>
<organism evidence="2 3">
    <name type="scientific">Trichlorobacter ammonificans</name>
    <dbReference type="NCBI Taxonomy" id="2916410"/>
    <lineage>
        <taxon>Bacteria</taxon>
        <taxon>Pseudomonadati</taxon>
        <taxon>Thermodesulfobacteriota</taxon>
        <taxon>Desulfuromonadia</taxon>
        <taxon>Geobacterales</taxon>
        <taxon>Geobacteraceae</taxon>
        <taxon>Trichlorobacter</taxon>
    </lineage>
</organism>
<proteinExistence type="predicted"/>
<gene>
    <name evidence="2" type="ORF">GEAMG1_0509</name>
</gene>
<keyword evidence="1" id="KW-0812">Transmembrane</keyword>
<keyword evidence="1" id="KW-1133">Transmembrane helix</keyword>
<dbReference type="PANTHER" id="PTHR35792">
    <property type="entry name" value="GENERAL STRESS PROTEIN"/>
    <property type="match status" value="1"/>
</dbReference>
<evidence type="ECO:0000313" key="3">
    <source>
        <dbReference type="Proteomes" id="UP001295463"/>
    </source>
</evidence>
<dbReference type="EMBL" id="OW150024">
    <property type="protein sequence ID" value="CAH2030331.1"/>
    <property type="molecule type" value="Genomic_DNA"/>
</dbReference>
<protein>
    <submittedName>
        <fullName evidence="2">Gas vesicle protein</fullName>
    </submittedName>
</protein>
<dbReference type="PANTHER" id="PTHR35792:SF2">
    <property type="entry name" value="GENERAL STRESS PROTEIN"/>
    <property type="match status" value="1"/>
</dbReference>
<dbReference type="Gene3D" id="1.20.120.20">
    <property type="entry name" value="Apolipoprotein"/>
    <property type="match status" value="1"/>
</dbReference>
<dbReference type="InterPro" id="IPR052928">
    <property type="entry name" value="Desiccation-related_membrane"/>
</dbReference>
<evidence type="ECO:0000256" key="1">
    <source>
        <dbReference type="SAM" id="Phobius"/>
    </source>
</evidence>
<dbReference type="Proteomes" id="UP001295463">
    <property type="component" value="Chromosome"/>
</dbReference>
<feature type="transmembrane region" description="Helical" evidence="1">
    <location>
        <begin position="12"/>
        <end position="32"/>
    </location>
</feature>
<dbReference type="Pfam" id="PF12732">
    <property type="entry name" value="YtxH"/>
    <property type="match status" value="1"/>
</dbReference>
<dbReference type="InterPro" id="IPR024623">
    <property type="entry name" value="YtxH"/>
</dbReference>
<reference evidence="2 3" key="1">
    <citation type="submission" date="2022-03" db="EMBL/GenBank/DDBJ databases">
        <authorList>
            <person name="Koch H."/>
        </authorList>
    </citation>
    <scope>NUCLEOTIDE SEQUENCE [LARGE SCALE GENOMIC DNA]</scope>
    <source>
        <strain evidence="2 3">G1</strain>
    </source>
</reference>
<dbReference type="RefSeq" id="WP_305731274.1">
    <property type="nucleotide sequence ID" value="NZ_OW150024.1"/>
</dbReference>
<evidence type="ECO:0000313" key="2">
    <source>
        <dbReference type="EMBL" id="CAH2030331.1"/>
    </source>
</evidence>